<reference evidence="1" key="2">
    <citation type="submission" date="2022-03" db="EMBL/GenBank/DDBJ databases">
        <title>Draft title - Genomic analysis of global carrot germplasm unveils the trajectory of domestication and the origin of high carotenoid orange carrot.</title>
        <authorList>
            <person name="Iorizzo M."/>
            <person name="Ellison S."/>
            <person name="Senalik D."/>
            <person name="Macko-Podgorni A."/>
            <person name="Grzebelus D."/>
            <person name="Bostan H."/>
            <person name="Rolling W."/>
            <person name="Curaba J."/>
            <person name="Simon P."/>
        </authorList>
    </citation>
    <scope>NUCLEOTIDE SEQUENCE</scope>
    <source>
        <tissue evidence="1">Leaf</tissue>
    </source>
</reference>
<dbReference type="EMBL" id="CP093345">
    <property type="protein sequence ID" value="WOG92975.1"/>
    <property type="molecule type" value="Genomic_DNA"/>
</dbReference>
<dbReference type="Proteomes" id="UP000077755">
    <property type="component" value="Chromosome 3"/>
</dbReference>
<proteinExistence type="predicted"/>
<protein>
    <submittedName>
        <fullName evidence="1">Uncharacterized protein</fullName>
    </submittedName>
</protein>
<evidence type="ECO:0000313" key="2">
    <source>
        <dbReference type="Proteomes" id="UP000077755"/>
    </source>
</evidence>
<dbReference type="Gramene" id="KZN02028">
    <property type="protein sequence ID" value="KZN02028"/>
    <property type="gene ID" value="DCAR_010782"/>
</dbReference>
<accession>A0A166AWI8</accession>
<reference evidence="1" key="1">
    <citation type="journal article" date="2016" name="Nat. Genet.">
        <title>A high-quality carrot genome assembly provides new insights into carotenoid accumulation and asterid genome evolution.</title>
        <authorList>
            <person name="Iorizzo M."/>
            <person name="Ellison S."/>
            <person name="Senalik D."/>
            <person name="Zeng P."/>
            <person name="Satapoomin P."/>
            <person name="Huang J."/>
            <person name="Bowman M."/>
            <person name="Iovene M."/>
            <person name="Sanseverino W."/>
            <person name="Cavagnaro P."/>
            <person name="Yildiz M."/>
            <person name="Macko-Podgorni A."/>
            <person name="Moranska E."/>
            <person name="Grzebelus E."/>
            <person name="Grzebelus D."/>
            <person name="Ashrafi H."/>
            <person name="Zheng Z."/>
            <person name="Cheng S."/>
            <person name="Spooner D."/>
            <person name="Van Deynze A."/>
            <person name="Simon P."/>
        </authorList>
    </citation>
    <scope>NUCLEOTIDE SEQUENCE</scope>
    <source>
        <tissue evidence="1">Leaf</tissue>
    </source>
</reference>
<sequence>MSEDPPTTYEVGATIDAWRNNDWWQDFAFTVESVFNCGNYHLFLLGNPDYAPDYWCKCKIMEISEKRWKVHYKDTKDGDGSGILEMHPLCDVLASVQSCYTNTSLTSNIVGYKQKPVSCYDYWTSINHGFDVTYLTNNAKCYSKKIRV</sequence>
<keyword evidence="2" id="KW-1185">Reference proteome</keyword>
<dbReference type="AlphaFoldDB" id="A0A166AWI8"/>
<gene>
    <name evidence="1" type="ORF">DCAR_0312253</name>
</gene>
<name>A0A166AWI8_DAUCS</name>
<organism evidence="1 2">
    <name type="scientific">Daucus carota subsp. sativus</name>
    <name type="common">Carrot</name>
    <dbReference type="NCBI Taxonomy" id="79200"/>
    <lineage>
        <taxon>Eukaryota</taxon>
        <taxon>Viridiplantae</taxon>
        <taxon>Streptophyta</taxon>
        <taxon>Embryophyta</taxon>
        <taxon>Tracheophyta</taxon>
        <taxon>Spermatophyta</taxon>
        <taxon>Magnoliopsida</taxon>
        <taxon>eudicotyledons</taxon>
        <taxon>Gunneridae</taxon>
        <taxon>Pentapetalae</taxon>
        <taxon>asterids</taxon>
        <taxon>campanulids</taxon>
        <taxon>Apiales</taxon>
        <taxon>Apiaceae</taxon>
        <taxon>Apioideae</taxon>
        <taxon>Scandiceae</taxon>
        <taxon>Daucinae</taxon>
        <taxon>Daucus</taxon>
        <taxon>Daucus sect. Daucus</taxon>
    </lineage>
</organism>
<evidence type="ECO:0000313" key="1">
    <source>
        <dbReference type="EMBL" id="WOG92975.1"/>
    </source>
</evidence>